<reference evidence="3" key="2">
    <citation type="submission" date="2020-09" db="EMBL/GenBank/DDBJ databases">
        <authorList>
            <person name="Sun Q."/>
            <person name="Zhou Y."/>
        </authorList>
    </citation>
    <scope>NUCLEOTIDE SEQUENCE</scope>
    <source>
        <strain evidence="3">CGMCC 1.15966</strain>
    </source>
</reference>
<protein>
    <recommendedName>
        <fullName evidence="2">Outer membrane protein beta-barrel domain-containing protein</fullName>
    </recommendedName>
</protein>
<evidence type="ECO:0000259" key="2">
    <source>
        <dbReference type="Pfam" id="PF13568"/>
    </source>
</evidence>
<feature type="signal peptide" evidence="1">
    <location>
        <begin position="1"/>
        <end position="25"/>
    </location>
</feature>
<evidence type="ECO:0000313" key="4">
    <source>
        <dbReference type="Proteomes" id="UP000614460"/>
    </source>
</evidence>
<proteinExistence type="predicted"/>
<dbReference type="RefSeq" id="WP_094258770.1">
    <property type="nucleotide sequence ID" value="NZ_BMKM01000017.1"/>
</dbReference>
<accession>A0A8H9G3A8</accession>
<keyword evidence="4" id="KW-1185">Reference proteome</keyword>
<dbReference type="Proteomes" id="UP000614460">
    <property type="component" value="Unassembled WGS sequence"/>
</dbReference>
<dbReference type="EMBL" id="BMKM01000017">
    <property type="protein sequence ID" value="GGE34920.1"/>
    <property type="molecule type" value="Genomic_DNA"/>
</dbReference>
<sequence length="208" mass="23187">MKTNYPLFLLISIAFLFLTPFSSKAQETDKKLKIGLSVTPFSFRNIGPLKKLDGAGSLSSKKYFSADVSVLVPLKNRVFLESGIGFSKQEVDVLGAVVDPQKERFKDTVTLKIIEVPILAHMEFGKYFYANLGPTLHFDVSGQHQVMDKQNGVGVQLAIGANLNLSQNFSVHLEPGYKIYSLIPFESGNSYDRIMQLGFKIGARYVLW</sequence>
<dbReference type="InterPro" id="IPR025665">
    <property type="entry name" value="Beta-barrel_OMP_2"/>
</dbReference>
<reference evidence="3" key="1">
    <citation type="journal article" date="2014" name="Int. J. Syst. Evol. Microbiol.">
        <title>Complete genome sequence of Corynebacterium casei LMG S-19264T (=DSM 44701T), isolated from a smear-ripened cheese.</title>
        <authorList>
            <consortium name="US DOE Joint Genome Institute (JGI-PGF)"/>
            <person name="Walter F."/>
            <person name="Albersmeier A."/>
            <person name="Kalinowski J."/>
            <person name="Ruckert C."/>
        </authorList>
    </citation>
    <scope>NUCLEOTIDE SEQUENCE</scope>
    <source>
        <strain evidence="3">CGMCC 1.15966</strain>
    </source>
</reference>
<evidence type="ECO:0000313" key="3">
    <source>
        <dbReference type="EMBL" id="GGE34920.1"/>
    </source>
</evidence>
<feature type="chain" id="PRO_5034213697" description="Outer membrane protein beta-barrel domain-containing protein" evidence="1">
    <location>
        <begin position="26"/>
        <end position="208"/>
    </location>
</feature>
<gene>
    <name evidence="3" type="ORF">GCM10011516_35670</name>
</gene>
<comment type="caution">
    <text evidence="3">The sequence shown here is derived from an EMBL/GenBank/DDBJ whole genome shotgun (WGS) entry which is preliminary data.</text>
</comment>
<organism evidence="3 4">
    <name type="scientific">Sphingobacterium cellulitidis</name>
    <dbReference type="NCBI Taxonomy" id="1768011"/>
    <lineage>
        <taxon>Bacteria</taxon>
        <taxon>Pseudomonadati</taxon>
        <taxon>Bacteroidota</taxon>
        <taxon>Sphingobacteriia</taxon>
        <taxon>Sphingobacteriales</taxon>
        <taxon>Sphingobacteriaceae</taxon>
        <taxon>Sphingobacterium</taxon>
    </lineage>
</organism>
<dbReference type="Pfam" id="PF13568">
    <property type="entry name" value="OMP_b-brl_2"/>
    <property type="match status" value="1"/>
</dbReference>
<feature type="domain" description="Outer membrane protein beta-barrel" evidence="2">
    <location>
        <begin position="32"/>
        <end position="172"/>
    </location>
</feature>
<name>A0A8H9G3A8_9SPHI</name>
<keyword evidence="1" id="KW-0732">Signal</keyword>
<dbReference type="AlphaFoldDB" id="A0A8H9G3A8"/>
<evidence type="ECO:0000256" key="1">
    <source>
        <dbReference type="SAM" id="SignalP"/>
    </source>
</evidence>